<evidence type="ECO:0000256" key="2">
    <source>
        <dbReference type="ARBA" id="ARBA00022490"/>
    </source>
</evidence>
<dbReference type="Pfam" id="PF14892">
    <property type="entry name" value="PIRC1_2"/>
    <property type="match status" value="1"/>
</dbReference>
<protein>
    <submittedName>
        <fullName evidence="6">Chromosome 9 open reading frame 116</fullName>
    </submittedName>
</protein>
<keyword evidence="7" id="KW-1185">Reference proteome</keyword>
<keyword evidence="2" id="KW-0963">Cytoplasm</keyword>
<dbReference type="Proteomes" id="UP000694522">
    <property type="component" value="Unplaced"/>
</dbReference>
<dbReference type="InterPro" id="IPR026507">
    <property type="entry name" value="PIRC1/2"/>
</dbReference>
<name>A0A8B9FSF0_9PSIT</name>
<dbReference type="AlphaFoldDB" id="A0A8B9FSF0"/>
<comment type="subcellular location">
    <subcellularLocation>
        <location evidence="1">Cytoplasm</location>
        <location evidence="1">Cytoskeleton</location>
        <location evidence="1">Cilium axoneme</location>
    </subcellularLocation>
</comment>
<comment type="similarity">
    <text evidence="5">Belongs to the PIERCE1 family.</text>
</comment>
<reference evidence="6" key="2">
    <citation type="submission" date="2025-09" db="UniProtKB">
        <authorList>
            <consortium name="Ensembl"/>
        </authorList>
    </citation>
    <scope>IDENTIFICATION</scope>
</reference>
<evidence type="ECO:0000256" key="1">
    <source>
        <dbReference type="ARBA" id="ARBA00004430"/>
    </source>
</evidence>
<evidence type="ECO:0000256" key="3">
    <source>
        <dbReference type="ARBA" id="ARBA00023212"/>
    </source>
</evidence>
<dbReference type="GO" id="GO:0035082">
    <property type="term" value="P:axoneme assembly"/>
    <property type="evidence" value="ECO:0007669"/>
    <property type="project" value="InterPro"/>
</dbReference>
<dbReference type="GO" id="GO:0005879">
    <property type="term" value="C:axonemal microtubule"/>
    <property type="evidence" value="ECO:0007669"/>
    <property type="project" value="InterPro"/>
</dbReference>
<evidence type="ECO:0000313" key="7">
    <source>
        <dbReference type="Proteomes" id="UP000694522"/>
    </source>
</evidence>
<evidence type="ECO:0000313" key="6">
    <source>
        <dbReference type="Ensembl" id="ENSACOP00000014093.1"/>
    </source>
</evidence>
<organism evidence="6 7">
    <name type="scientific">Amazona collaria</name>
    <name type="common">yellow-billed parrot</name>
    <dbReference type="NCBI Taxonomy" id="241587"/>
    <lineage>
        <taxon>Eukaryota</taxon>
        <taxon>Metazoa</taxon>
        <taxon>Chordata</taxon>
        <taxon>Craniata</taxon>
        <taxon>Vertebrata</taxon>
        <taxon>Euteleostomi</taxon>
        <taxon>Archelosauria</taxon>
        <taxon>Archosauria</taxon>
        <taxon>Dinosauria</taxon>
        <taxon>Saurischia</taxon>
        <taxon>Theropoda</taxon>
        <taxon>Coelurosauria</taxon>
        <taxon>Aves</taxon>
        <taxon>Neognathae</taxon>
        <taxon>Neoaves</taxon>
        <taxon>Telluraves</taxon>
        <taxon>Australaves</taxon>
        <taxon>Psittaciformes</taxon>
        <taxon>Psittacidae</taxon>
        <taxon>Amazona</taxon>
    </lineage>
</organism>
<evidence type="ECO:0000256" key="5">
    <source>
        <dbReference type="ARBA" id="ARBA00038014"/>
    </source>
</evidence>
<evidence type="ECO:0000256" key="4">
    <source>
        <dbReference type="ARBA" id="ARBA00023273"/>
    </source>
</evidence>
<proteinExistence type="inferred from homology"/>
<accession>A0A8B9FSF0</accession>
<keyword evidence="3" id="KW-0206">Cytoskeleton</keyword>
<dbReference type="PANTHER" id="PTHR20899:SF1">
    <property type="entry name" value="PIERCER OF MICROTUBULE WALL 1 PROTEIN"/>
    <property type="match status" value="1"/>
</dbReference>
<sequence>MPTSLFVPQVHACIKEIFQAEELLHVEEVGVSPGAGPRTSDCYRTSAALPGRFQQPDRFCGYGKPEPHPRYRTTNQTYGSRAPTVHEVPTSFHITPHAFTRIQGMGGPYRNCGLNTALEKSHVTGPGNFITASECLDFHPSYNPKGPSHC</sequence>
<dbReference type="PANTHER" id="PTHR20899">
    <property type="entry name" value="PIERCE HOMOLOG"/>
    <property type="match status" value="1"/>
</dbReference>
<keyword evidence="4" id="KW-0966">Cell projection</keyword>
<reference evidence="6" key="1">
    <citation type="submission" date="2025-08" db="UniProtKB">
        <authorList>
            <consortium name="Ensembl"/>
        </authorList>
    </citation>
    <scope>IDENTIFICATION</scope>
</reference>
<dbReference type="Ensembl" id="ENSACOT00000014591.1">
    <property type="protein sequence ID" value="ENSACOP00000014093.1"/>
    <property type="gene ID" value="ENSACOG00000009800.1"/>
</dbReference>